<accession>A0A5N4W907</accession>
<evidence type="ECO:0000256" key="3">
    <source>
        <dbReference type="ARBA" id="ARBA00023125"/>
    </source>
</evidence>
<dbReference type="PANTHER" id="PTHR30537:SF74">
    <property type="entry name" value="HTH-TYPE TRANSCRIPTIONAL REGULATOR TRPI"/>
    <property type="match status" value="1"/>
</dbReference>
<dbReference type="GO" id="GO:0043565">
    <property type="term" value="F:sequence-specific DNA binding"/>
    <property type="evidence" value="ECO:0007669"/>
    <property type="project" value="TreeGrafter"/>
</dbReference>
<dbReference type="EMBL" id="VXLD01000006">
    <property type="protein sequence ID" value="KAB1854571.1"/>
    <property type="molecule type" value="Genomic_DNA"/>
</dbReference>
<dbReference type="Gene3D" id="3.40.190.10">
    <property type="entry name" value="Periplasmic binding protein-like II"/>
    <property type="match status" value="2"/>
</dbReference>
<proteinExistence type="inferred from homology"/>
<feature type="domain" description="HTH lysR-type" evidence="5">
    <location>
        <begin position="1"/>
        <end position="65"/>
    </location>
</feature>
<gene>
    <name evidence="6" type="ORF">F4W09_10785</name>
</gene>
<dbReference type="GO" id="GO:0006351">
    <property type="term" value="P:DNA-templated transcription"/>
    <property type="evidence" value="ECO:0007669"/>
    <property type="project" value="TreeGrafter"/>
</dbReference>
<protein>
    <submittedName>
        <fullName evidence="6">LysR family transcriptional regulator</fullName>
    </submittedName>
</protein>
<evidence type="ECO:0000256" key="4">
    <source>
        <dbReference type="ARBA" id="ARBA00023163"/>
    </source>
</evidence>
<dbReference type="SUPFAM" id="SSF53850">
    <property type="entry name" value="Periplasmic binding protein-like II"/>
    <property type="match status" value="1"/>
</dbReference>
<dbReference type="Gene3D" id="1.10.10.10">
    <property type="entry name" value="Winged helix-like DNA-binding domain superfamily/Winged helix DNA-binding domain"/>
    <property type="match status" value="1"/>
</dbReference>
<keyword evidence="3" id="KW-0238">DNA-binding</keyword>
<dbReference type="Pfam" id="PF00126">
    <property type="entry name" value="HTH_1"/>
    <property type="match status" value="1"/>
</dbReference>
<comment type="similarity">
    <text evidence="1">Belongs to the LysR transcriptional regulatory family.</text>
</comment>
<organism evidence="6 7">
    <name type="scientific">Acinetobacter tandoii</name>
    <dbReference type="NCBI Taxonomy" id="202954"/>
    <lineage>
        <taxon>Bacteria</taxon>
        <taxon>Pseudomonadati</taxon>
        <taxon>Pseudomonadota</taxon>
        <taxon>Gammaproteobacteria</taxon>
        <taxon>Moraxellales</taxon>
        <taxon>Moraxellaceae</taxon>
        <taxon>Acinetobacter</taxon>
    </lineage>
</organism>
<dbReference type="InterPro" id="IPR036390">
    <property type="entry name" value="WH_DNA-bd_sf"/>
</dbReference>
<evidence type="ECO:0000313" key="7">
    <source>
        <dbReference type="Proteomes" id="UP000325788"/>
    </source>
</evidence>
<dbReference type="AlphaFoldDB" id="A0A5N4W907"/>
<dbReference type="SUPFAM" id="SSF46785">
    <property type="entry name" value="Winged helix' DNA-binding domain"/>
    <property type="match status" value="1"/>
</dbReference>
<comment type="caution">
    <text evidence="6">The sequence shown here is derived from an EMBL/GenBank/DDBJ whole genome shotgun (WGS) entry which is preliminary data.</text>
</comment>
<dbReference type="Proteomes" id="UP000325788">
    <property type="component" value="Unassembled WGS sequence"/>
</dbReference>
<evidence type="ECO:0000313" key="6">
    <source>
        <dbReference type="EMBL" id="KAB1854571.1"/>
    </source>
</evidence>
<dbReference type="PRINTS" id="PR00039">
    <property type="entry name" value="HTHLYSR"/>
</dbReference>
<keyword evidence="2" id="KW-0805">Transcription regulation</keyword>
<dbReference type="GO" id="GO:0003700">
    <property type="term" value="F:DNA-binding transcription factor activity"/>
    <property type="evidence" value="ECO:0007669"/>
    <property type="project" value="InterPro"/>
</dbReference>
<dbReference type="InterPro" id="IPR005119">
    <property type="entry name" value="LysR_subst-bd"/>
</dbReference>
<dbReference type="CDD" id="cd08432">
    <property type="entry name" value="PBP2_GcdR_TrpI_HvrB_AmpR_like"/>
    <property type="match status" value="1"/>
</dbReference>
<evidence type="ECO:0000259" key="5">
    <source>
        <dbReference type="PROSITE" id="PS50931"/>
    </source>
</evidence>
<dbReference type="InterPro" id="IPR058163">
    <property type="entry name" value="LysR-type_TF_proteobact-type"/>
</dbReference>
<dbReference type="PROSITE" id="PS50931">
    <property type="entry name" value="HTH_LYSR"/>
    <property type="match status" value="1"/>
</dbReference>
<dbReference type="PANTHER" id="PTHR30537">
    <property type="entry name" value="HTH-TYPE TRANSCRIPTIONAL REGULATOR"/>
    <property type="match status" value="1"/>
</dbReference>
<dbReference type="RefSeq" id="WP_151504802.1">
    <property type="nucleotide sequence ID" value="NZ_VXLD01000006.1"/>
</dbReference>
<evidence type="ECO:0000256" key="1">
    <source>
        <dbReference type="ARBA" id="ARBA00009437"/>
    </source>
</evidence>
<evidence type="ECO:0000256" key="2">
    <source>
        <dbReference type="ARBA" id="ARBA00023015"/>
    </source>
</evidence>
<dbReference type="InterPro" id="IPR000847">
    <property type="entry name" value="LysR_HTH_N"/>
</dbReference>
<dbReference type="InterPro" id="IPR036388">
    <property type="entry name" value="WH-like_DNA-bd_sf"/>
</dbReference>
<dbReference type="Pfam" id="PF03466">
    <property type="entry name" value="LysR_substrate"/>
    <property type="match status" value="1"/>
</dbReference>
<name>A0A5N4W907_9GAMM</name>
<keyword evidence="4" id="KW-0804">Transcription</keyword>
<reference evidence="6 7" key="1">
    <citation type="submission" date="2019-09" db="EMBL/GenBank/DDBJ databases">
        <title>Draft genome sequence of Acinetobacter tandoii W4-4-4 isolated from environmental water sample.</title>
        <authorList>
            <person name="Wee S.K."/>
            <person name="Yan B."/>
            <person name="Mustaffa S.B."/>
            <person name="Yap E.P.H."/>
        </authorList>
    </citation>
    <scope>NUCLEOTIDE SEQUENCE [LARGE SCALE GENOMIC DNA]</scope>
    <source>
        <strain evidence="6 7">W4-4-4</strain>
    </source>
</reference>
<sequence>MDTPKHLNALRAFEATARHLSFSDAAKELNVTSAAVGQLVRSLEDFLGVTLFHRQTSGRHRLKLTVLGETMLPDIQVGFEYLSNGIKKVKVKNISKKLTVAISPTFATKWLLPRIENFQKAYPDIEICFDTDLKPVDFQSHGVDIAVRYGAGVWAGLVAEKLMGEDIFPVCSPSFYDLNQDKLLNLKKLVELPLIHCLALDSHSGFTTWDKWLNENQIRYTSHSGFKINNSAAVLQLAKDGLGIALARSVIAQDDIRAGNLIRLFPEIECRSKLDYYVVYREECRSEPKLVAFRNWLIQEIETE</sequence>